<reference evidence="1 2" key="1">
    <citation type="submission" date="2012-05" db="EMBL/GenBank/DDBJ databases">
        <authorList>
            <person name="Harkins D.M."/>
            <person name="Madupu R."/>
            <person name="Durkin A.S."/>
            <person name="Torralba M."/>
            <person name="Methe B."/>
            <person name="Sutton G.G."/>
            <person name="Nelson K.E."/>
        </authorList>
    </citation>
    <scope>NUCLEOTIDE SEQUENCE [LARGE SCALE GENOMIC DNA]</scope>
    <source>
        <strain evidence="1 2">F0490</strain>
    </source>
</reference>
<sequence>MTPPPLAPIITIGGNQISGSAADYGTRPTAVAPLTITWGRNNLIGHPDPATATITLTWPAAQALPAMVRVGADVRITTTDNTIMLFAGTVRGIEIAQPARRGAPATATITATDYMTALTGARIYRLPGSNLTTIPDQFGGGGFYYWDIEAAKRRMDRLLTAVRPTAHLEMPPKSAPASADALTQLNAGVRSVGHKWPDMYSSNVWATLRPTLTAAAGTLHHTPTTDNTDTWTFVPWGEGGSDFPNPIPSRYFKGGLSATTSADAMIDLVEATYYLPLIGYREFYTPQALYRSRTLRTNPQTSLRLETDLEGWGFKGPGPKNPKDLTDIDRLITRVSRVLSANYWNLTNFVPMLRGHFGDFLIRTLINPAARCQLTLTLSAVPAWLGLGPYVRINPLGATNRWTGREWTIELNAARRTF</sequence>
<keyword evidence="2" id="KW-1185">Reference proteome</keyword>
<evidence type="ECO:0000313" key="2">
    <source>
        <dbReference type="Proteomes" id="UP000004578"/>
    </source>
</evidence>
<evidence type="ECO:0000313" key="1">
    <source>
        <dbReference type="EMBL" id="EJF35806.1"/>
    </source>
</evidence>
<dbReference type="EMBL" id="AKFS01000299">
    <property type="protein sequence ID" value="EJF35806.1"/>
    <property type="molecule type" value="Genomic_DNA"/>
</dbReference>
<dbReference type="RefSeq" id="WP_005872587.1">
    <property type="nucleotide sequence ID" value="NZ_AKFS01000299.1"/>
</dbReference>
<gene>
    <name evidence="1" type="ORF">HMPREF1317_0288</name>
</gene>
<protein>
    <submittedName>
        <fullName evidence="1">Uncharacterized protein</fullName>
    </submittedName>
</protein>
<name>J0WGX2_9ACTO</name>
<organism evidence="1 2">
    <name type="scientific">Schaalia georgiae F0490</name>
    <dbReference type="NCBI Taxonomy" id="1125717"/>
    <lineage>
        <taxon>Bacteria</taxon>
        <taxon>Bacillati</taxon>
        <taxon>Actinomycetota</taxon>
        <taxon>Actinomycetes</taxon>
        <taxon>Actinomycetales</taxon>
        <taxon>Actinomycetaceae</taxon>
        <taxon>Schaalia</taxon>
    </lineage>
</organism>
<dbReference type="Proteomes" id="UP000004578">
    <property type="component" value="Unassembled WGS sequence"/>
</dbReference>
<accession>J0WGX2</accession>
<dbReference type="AlphaFoldDB" id="J0WGX2"/>
<comment type="caution">
    <text evidence="1">The sequence shown here is derived from an EMBL/GenBank/DDBJ whole genome shotgun (WGS) entry which is preliminary data.</text>
</comment>
<dbReference type="PATRIC" id="fig|1125717.3.peg.1886"/>
<proteinExistence type="predicted"/>